<dbReference type="EMBL" id="LNIX01000011">
    <property type="protein sequence ID" value="OXA48724.1"/>
    <property type="molecule type" value="Genomic_DNA"/>
</dbReference>
<organism evidence="2 3">
    <name type="scientific">Folsomia candida</name>
    <name type="common">Springtail</name>
    <dbReference type="NCBI Taxonomy" id="158441"/>
    <lineage>
        <taxon>Eukaryota</taxon>
        <taxon>Metazoa</taxon>
        <taxon>Ecdysozoa</taxon>
        <taxon>Arthropoda</taxon>
        <taxon>Hexapoda</taxon>
        <taxon>Collembola</taxon>
        <taxon>Entomobryomorpha</taxon>
        <taxon>Isotomoidea</taxon>
        <taxon>Isotomidae</taxon>
        <taxon>Proisotominae</taxon>
        <taxon>Folsomia</taxon>
    </lineage>
</organism>
<name>A0A226DV86_FOLCA</name>
<dbReference type="InterPro" id="IPR036188">
    <property type="entry name" value="FAD/NAD-bd_sf"/>
</dbReference>
<dbReference type="STRING" id="158441.A0A226DV86"/>
<reference evidence="2 3" key="1">
    <citation type="submission" date="2015-12" db="EMBL/GenBank/DDBJ databases">
        <title>The genome of Folsomia candida.</title>
        <authorList>
            <person name="Faddeeva A."/>
            <person name="Derks M.F."/>
            <person name="Anvar Y."/>
            <person name="Smit S."/>
            <person name="Van Straalen N."/>
            <person name="Roelofs D."/>
        </authorList>
    </citation>
    <scope>NUCLEOTIDE SEQUENCE [LARGE SCALE GENOMIC DNA]</scope>
    <source>
        <strain evidence="2 3">VU population</strain>
        <tissue evidence="2">Whole body</tissue>
    </source>
</reference>
<feature type="signal peptide" evidence="1">
    <location>
        <begin position="1"/>
        <end position="26"/>
    </location>
</feature>
<gene>
    <name evidence="2" type="ORF">Fcan01_16439</name>
</gene>
<accession>A0A226DV86</accession>
<evidence type="ECO:0000256" key="1">
    <source>
        <dbReference type="SAM" id="SignalP"/>
    </source>
</evidence>
<dbReference type="Gene3D" id="3.30.70.1990">
    <property type="match status" value="1"/>
</dbReference>
<comment type="caution">
    <text evidence="2">The sequence shown here is derived from an EMBL/GenBank/DDBJ whole genome shotgun (WGS) entry which is preliminary data.</text>
</comment>
<dbReference type="Proteomes" id="UP000198287">
    <property type="component" value="Unassembled WGS sequence"/>
</dbReference>
<dbReference type="Gene3D" id="3.50.50.60">
    <property type="entry name" value="FAD/NAD(P)-binding domain"/>
    <property type="match status" value="2"/>
</dbReference>
<sequence length="353" mass="39506">MKLISFCPSIFAFVILFLVTPSYTSANFVLNTHICIIGGGVSGLTVANSLQDKGYKNVHLFEAGYTLKQVKKGNLTTIPFELKDISLIDPERGLIFPKLTYSPVVTAKIKNLTDKFKSYWGELSQSGALEMGYNSAGSNEKLDESMPIDKWLSGHNLSELIPIFNPPITAQGYGDVKNIAVLYAMKLIVAEDVELLSLIGDDTALQTRPYYTGYSWIYGDYTDPANGADIFLMLNKLTTTLRKIHPLSRTLFTSVTDYFPHVSGESIRDGFYRDFDSIQADGGLYYATTLLTPTDYKKVHGDRIDKEQSKKNFLKTSKDHTHHEASQAWNRKKFTKLKRKPGSLLAVSIKIIQ</sequence>
<protein>
    <submittedName>
        <fullName evidence="2">Salicylate hydroxylase</fullName>
    </submittedName>
</protein>
<dbReference type="SUPFAM" id="SSF51905">
    <property type="entry name" value="FAD/NAD(P)-binding domain"/>
    <property type="match status" value="2"/>
</dbReference>
<evidence type="ECO:0000313" key="3">
    <source>
        <dbReference type="Proteomes" id="UP000198287"/>
    </source>
</evidence>
<dbReference type="OrthoDB" id="5046242at2759"/>
<dbReference type="AlphaFoldDB" id="A0A226DV86"/>
<keyword evidence="3" id="KW-1185">Reference proteome</keyword>
<keyword evidence="1" id="KW-0732">Signal</keyword>
<evidence type="ECO:0000313" key="2">
    <source>
        <dbReference type="EMBL" id="OXA48724.1"/>
    </source>
</evidence>
<feature type="chain" id="PRO_5013121635" evidence="1">
    <location>
        <begin position="27"/>
        <end position="353"/>
    </location>
</feature>
<dbReference type="Gene3D" id="1.10.405.20">
    <property type="match status" value="1"/>
</dbReference>
<proteinExistence type="predicted"/>